<feature type="compositionally biased region" description="Polar residues" evidence="1">
    <location>
        <begin position="86"/>
        <end position="104"/>
    </location>
</feature>
<dbReference type="EMBL" id="KE148167">
    <property type="protein sequence ID" value="EPE03454.1"/>
    <property type="molecule type" value="Genomic_DNA"/>
</dbReference>
<evidence type="ECO:0000313" key="4">
    <source>
        <dbReference type="Proteomes" id="UP000016923"/>
    </source>
</evidence>
<feature type="domain" description="Helix-turn-helix" evidence="2">
    <location>
        <begin position="173"/>
        <end position="216"/>
    </location>
</feature>
<dbReference type="Proteomes" id="UP000016923">
    <property type="component" value="Unassembled WGS sequence"/>
</dbReference>
<dbReference type="OMA" id="QFDPRRN"/>
<dbReference type="Pfam" id="PF22943">
    <property type="entry name" value="HTH_68"/>
    <property type="match status" value="1"/>
</dbReference>
<evidence type="ECO:0000313" key="3">
    <source>
        <dbReference type="EMBL" id="EPE03454.1"/>
    </source>
</evidence>
<dbReference type="eggNOG" id="ENOG502SEWH">
    <property type="taxonomic scope" value="Eukaryota"/>
</dbReference>
<feature type="compositionally biased region" description="Low complexity" evidence="1">
    <location>
        <begin position="1"/>
        <end position="15"/>
    </location>
</feature>
<sequence>MGSAASKASKAVPKGAPRKYPTRAAGESLEGAARPVQSAQRPPAADVKAKEADARKSQAPPQPAPEIDGQDADFASRLRQMGIVQPNPTFSPSSIAGRDLSSNDVGGPDADMLRQIQQHQQQYGRPSSKSTRAPPMRNTTLSVLDARRKIQDQATADQEQSMTKAGREKGQEFLRAGTIRDALALRARGVDAAAIEQGLHLKAGVVERLGPRGLFEALNVPEAAPAPETK</sequence>
<protein>
    <recommendedName>
        <fullName evidence="2">Helix-turn-helix domain-containing protein</fullName>
    </recommendedName>
</protein>
<reference evidence="3 4" key="1">
    <citation type="journal article" date="2013" name="BMC Genomics">
        <title>The genome and transcriptome of the pine saprophyte Ophiostoma piceae, and a comparison with the bark beetle-associated pine pathogen Grosmannia clavigera.</title>
        <authorList>
            <person name="Haridas S."/>
            <person name="Wang Y."/>
            <person name="Lim L."/>
            <person name="Massoumi Alamouti S."/>
            <person name="Jackman S."/>
            <person name="Docking R."/>
            <person name="Robertson G."/>
            <person name="Birol I."/>
            <person name="Bohlmann J."/>
            <person name="Breuil C."/>
        </authorList>
    </citation>
    <scope>NUCLEOTIDE SEQUENCE [LARGE SCALE GENOMIC DNA]</scope>
    <source>
        <strain evidence="3 4">UAMH 11346</strain>
    </source>
</reference>
<dbReference type="InterPro" id="IPR054448">
    <property type="entry name" value="HTH_put_ascomycetes"/>
</dbReference>
<accession>S3BQ36</accession>
<dbReference type="HOGENOM" id="CLU_087328_1_0_1"/>
<gene>
    <name evidence="3" type="ORF">F503_06627</name>
</gene>
<dbReference type="OrthoDB" id="4085451at2759"/>
<keyword evidence="4" id="KW-1185">Reference proteome</keyword>
<dbReference type="VEuPathDB" id="FungiDB:F503_06627"/>
<proteinExistence type="predicted"/>
<dbReference type="AlphaFoldDB" id="S3BQ36"/>
<organism evidence="3 4">
    <name type="scientific">Ophiostoma piceae (strain UAMH 11346)</name>
    <name type="common">Sap stain fungus</name>
    <dbReference type="NCBI Taxonomy" id="1262450"/>
    <lineage>
        <taxon>Eukaryota</taxon>
        <taxon>Fungi</taxon>
        <taxon>Dikarya</taxon>
        <taxon>Ascomycota</taxon>
        <taxon>Pezizomycotina</taxon>
        <taxon>Sordariomycetes</taxon>
        <taxon>Sordariomycetidae</taxon>
        <taxon>Ophiostomatales</taxon>
        <taxon>Ophiostomataceae</taxon>
        <taxon>Ophiostoma</taxon>
    </lineage>
</organism>
<feature type="compositionally biased region" description="Basic and acidic residues" evidence="1">
    <location>
        <begin position="47"/>
        <end position="56"/>
    </location>
</feature>
<dbReference type="STRING" id="1262450.S3BQ36"/>
<feature type="region of interest" description="Disordered" evidence="1">
    <location>
        <begin position="1"/>
        <end position="138"/>
    </location>
</feature>
<evidence type="ECO:0000256" key="1">
    <source>
        <dbReference type="SAM" id="MobiDB-lite"/>
    </source>
</evidence>
<name>S3BQ36_OPHP1</name>
<evidence type="ECO:0000259" key="2">
    <source>
        <dbReference type="Pfam" id="PF22943"/>
    </source>
</evidence>
<feature type="compositionally biased region" description="Polar residues" evidence="1">
    <location>
        <begin position="123"/>
        <end position="138"/>
    </location>
</feature>